<proteinExistence type="predicted"/>
<dbReference type="EMBL" id="GFDG01003598">
    <property type="protein sequence ID" value="JAV15201.1"/>
    <property type="molecule type" value="Transcribed_RNA"/>
</dbReference>
<keyword evidence="1" id="KW-0472">Membrane</keyword>
<feature type="transmembrane region" description="Helical" evidence="1">
    <location>
        <begin position="34"/>
        <end position="58"/>
    </location>
</feature>
<reference evidence="2" key="1">
    <citation type="submission" date="2017-01" db="EMBL/GenBank/DDBJ databases">
        <title>An insight into the sialome and mialome of the horn fly, Haematobia irritans.</title>
        <authorList>
            <person name="Breijo M."/>
            <person name="Boiani M."/>
            <person name="Ures X."/>
            <person name="Rocha S."/>
            <person name="Sequeira M."/>
            <person name="Ribeiro J.M."/>
        </authorList>
    </citation>
    <scope>NUCLEOTIDE SEQUENCE</scope>
</reference>
<accession>A0A1L8E908</accession>
<organism evidence="2">
    <name type="scientific">Haematobia irritans</name>
    <name type="common">Horn fly</name>
    <name type="synonym">Conops irritans</name>
    <dbReference type="NCBI Taxonomy" id="7368"/>
    <lineage>
        <taxon>Eukaryota</taxon>
        <taxon>Metazoa</taxon>
        <taxon>Ecdysozoa</taxon>
        <taxon>Arthropoda</taxon>
        <taxon>Hexapoda</taxon>
        <taxon>Insecta</taxon>
        <taxon>Pterygota</taxon>
        <taxon>Neoptera</taxon>
        <taxon>Endopterygota</taxon>
        <taxon>Diptera</taxon>
        <taxon>Brachycera</taxon>
        <taxon>Muscomorpha</taxon>
        <taxon>Muscoidea</taxon>
        <taxon>Muscidae</taxon>
        <taxon>Haematobia</taxon>
    </lineage>
</organism>
<feature type="transmembrane region" description="Helical" evidence="1">
    <location>
        <begin position="6"/>
        <end position="22"/>
    </location>
</feature>
<keyword evidence="1" id="KW-1133">Transmembrane helix</keyword>
<protein>
    <submittedName>
        <fullName evidence="2">Uncharacterized protein</fullName>
    </submittedName>
</protein>
<evidence type="ECO:0000313" key="2">
    <source>
        <dbReference type="EMBL" id="JAV15201.1"/>
    </source>
</evidence>
<dbReference type="AlphaFoldDB" id="A0A1L8E908"/>
<sequence length="78" mass="9332">MQHRSSLHFIVCCCLVIIHLFSRKDQALLLRRNTFFLFHTFLYAINFVSGLNIDFYFLSSKSLNFDQHVYKIRISKSK</sequence>
<name>A0A1L8E908_HAEIR</name>
<keyword evidence="1" id="KW-0812">Transmembrane</keyword>
<evidence type="ECO:0000256" key="1">
    <source>
        <dbReference type="SAM" id="Phobius"/>
    </source>
</evidence>